<dbReference type="NCBIfam" id="TIGR02605">
    <property type="entry name" value="CxxC_CxxC_SSSS"/>
    <property type="match status" value="1"/>
</dbReference>
<protein>
    <submittedName>
        <fullName evidence="3">Zinc ribbon domain-containing protein</fullName>
    </submittedName>
</protein>
<comment type="caution">
    <text evidence="3">The sequence shown here is derived from an EMBL/GenBank/DDBJ whole genome shotgun (WGS) entry which is preliminary data.</text>
</comment>
<sequence length="76" mass="8291">MPIYEYACSACNHRLEKLQKFSDAPLTQCPACHQPALSKLISAAGFQLKGTGWYATDFKPGSNNKPDNKSKPDSSS</sequence>
<feature type="compositionally biased region" description="Basic and acidic residues" evidence="1">
    <location>
        <begin position="66"/>
        <end position="76"/>
    </location>
</feature>
<feature type="domain" description="Putative regulatory protein FmdB zinc ribbon" evidence="2">
    <location>
        <begin position="1"/>
        <end position="42"/>
    </location>
</feature>
<dbReference type="PANTHER" id="PTHR34404:SF2">
    <property type="entry name" value="CONSERVED SERINE RICH PROTEIN"/>
    <property type="match status" value="1"/>
</dbReference>
<proteinExistence type="predicted"/>
<dbReference type="Proteomes" id="UP001182355">
    <property type="component" value="Unassembled WGS sequence"/>
</dbReference>
<dbReference type="RefSeq" id="WP_072092614.1">
    <property type="nucleotide sequence ID" value="NZ_CHYV01000005.1"/>
</dbReference>
<evidence type="ECO:0000259" key="2">
    <source>
        <dbReference type="SMART" id="SM00834"/>
    </source>
</evidence>
<dbReference type="AlphaFoldDB" id="A0AAD2V1N1"/>
<gene>
    <name evidence="3" type="ORF">RSF11_003018</name>
</gene>
<accession>A0AAD2V1N1</accession>
<reference evidence="3" key="1">
    <citation type="submission" date="2023-02" db="EMBL/GenBank/DDBJ databases">
        <authorList>
            <person name="Ashton P.M."/>
            <person name="Dallman T."/>
            <person name="Nair S."/>
            <person name="De Pinna E."/>
            <person name="Peters T."/>
            <person name="Grant K."/>
        </authorList>
    </citation>
    <scope>NUCLEOTIDE SEQUENCE</scope>
    <source>
        <strain evidence="3">01103883</strain>
    </source>
</reference>
<dbReference type="SMART" id="SM00834">
    <property type="entry name" value="CxxC_CXXC_SSSS"/>
    <property type="match status" value="1"/>
</dbReference>
<evidence type="ECO:0000313" key="3">
    <source>
        <dbReference type="EMBL" id="ELI8103290.1"/>
    </source>
</evidence>
<dbReference type="EMBL" id="ABNAVX010000017">
    <property type="protein sequence ID" value="ELI8103290.1"/>
    <property type="molecule type" value="Genomic_DNA"/>
</dbReference>
<dbReference type="Pfam" id="PF09723">
    <property type="entry name" value="Zn_ribbon_8"/>
    <property type="match status" value="1"/>
</dbReference>
<name>A0AAD2V1N1_YEREN</name>
<feature type="region of interest" description="Disordered" evidence="1">
    <location>
        <begin position="54"/>
        <end position="76"/>
    </location>
</feature>
<evidence type="ECO:0000313" key="4">
    <source>
        <dbReference type="Proteomes" id="UP001182355"/>
    </source>
</evidence>
<evidence type="ECO:0000256" key="1">
    <source>
        <dbReference type="SAM" id="MobiDB-lite"/>
    </source>
</evidence>
<organism evidence="3 4">
    <name type="scientific">Yersinia enterocolitica</name>
    <dbReference type="NCBI Taxonomy" id="630"/>
    <lineage>
        <taxon>Bacteria</taxon>
        <taxon>Pseudomonadati</taxon>
        <taxon>Pseudomonadota</taxon>
        <taxon>Gammaproteobacteria</taxon>
        <taxon>Enterobacterales</taxon>
        <taxon>Yersiniaceae</taxon>
        <taxon>Yersinia</taxon>
    </lineage>
</organism>
<dbReference type="PANTHER" id="PTHR34404">
    <property type="entry name" value="REGULATORY PROTEIN, FMDB FAMILY"/>
    <property type="match status" value="1"/>
</dbReference>
<dbReference type="InterPro" id="IPR013429">
    <property type="entry name" value="Regulatory_FmdB_Zinc_ribbon"/>
</dbReference>